<dbReference type="AlphaFoldDB" id="V4HS73"/>
<keyword evidence="1" id="KW-0472">Membrane</keyword>
<name>V4HS73_PSEL2</name>
<dbReference type="InterPro" id="IPR018750">
    <property type="entry name" value="DUF2306_membrane"/>
</dbReference>
<dbReference type="Proteomes" id="UP000017820">
    <property type="component" value="Unassembled WGS sequence"/>
</dbReference>
<evidence type="ECO:0000313" key="3">
    <source>
        <dbReference type="Proteomes" id="UP000017820"/>
    </source>
</evidence>
<organism evidence="2 3">
    <name type="scientific">Pseudoalteromonas luteoviolacea (strain 2ta16)</name>
    <dbReference type="NCBI Taxonomy" id="1353533"/>
    <lineage>
        <taxon>Bacteria</taxon>
        <taxon>Pseudomonadati</taxon>
        <taxon>Pseudomonadota</taxon>
        <taxon>Gammaproteobacteria</taxon>
        <taxon>Alteromonadales</taxon>
        <taxon>Pseudoalteromonadaceae</taxon>
        <taxon>Pseudoalteromonas</taxon>
    </lineage>
</organism>
<evidence type="ECO:0000313" key="2">
    <source>
        <dbReference type="EMBL" id="ESP92638.1"/>
    </source>
</evidence>
<dbReference type="PATRIC" id="fig|1353533.3.peg.2774"/>
<gene>
    <name evidence="2" type="ORF">PL2TA16_03836</name>
</gene>
<dbReference type="RefSeq" id="WP_023399667.1">
    <property type="nucleotide sequence ID" value="NZ_AUSV01000044.1"/>
</dbReference>
<feature type="transmembrane region" description="Helical" evidence="1">
    <location>
        <begin position="140"/>
        <end position="163"/>
    </location>
</feature>
<keyword evidence="1" id="KW-1133">Transmembrane helix</keyword>
<dbReference type="Pfam" id="PF10067">
    <property type="entry name" value="DUF2306"/>
    <property type="match status" value="1"/>
</dbReference>
<reference evidence="2 3" key="1">
    <citation type="submission" date="2013-07" db="EMBL/GenBank/DDBJ databases">
        <title>Draft genome sequence of Pseudoalteromonas luteoviolacea 2ta16.</title>
        <authorList>
            <person name="Allen E.E."/>
            <person name="Azam F."/>
            <person name="Podell S."/>
        </authorList>
    </citation>
    <scope>NUCLEOTIDE SEQUENCE [LARGE SCALE GENOMIC DNA]</scope>
    <source>
        <strain evidence="2 3">2ta16</strain>
    </source>
</reference>
<feature type="transmembrane region" description="Helical" evidence="1">
    <location>
        <begin position="175"/>
        <end position="195"/>
    </location>
</feature>
<dbReference type="EMBL" id="AUSV01000044">
    <property type="protein sequence ID" value="ESP92638.1"/>
    <property type="molecule type" value="Genomic_DNA"/>
</dbReference>
<accession>V4HS73</accession>
<evidence type="ECO:0000256" key="1">
    <source>
        <dbReference type="SAM" id="Phobius"/>
    </source>
</evidence>
<comment type="caution">
    <text evidence="2">The sequence shown here is derived from an EMBL/GenBank/DDBJ whole genome shotgun (WGS) entry which is preliminary data.</text>
</comment>
<feature type="transmembrane region" description="Helical" evidence="1">
    <location>
        <begin position="215"/>
        <end position="233"/>
    </location>
</feature>
<sequence length="282" mass="31158">MISSTLSQFKIPTLTAEKTLYGAAKSWMVVALVGQWAFAIYILSLYALPLVMGSIEKAGAISPAQGLNSNINFQSAIFFAHVLPAALMALSGLFQLIPNARKRYPRFHRYNGRVFFLLGLSGALTGLYLTWGAGHRLSDIGSLGVTLNGILIPITIYFAWRYAIEKRFGAHQRMAVHSFLLVNGVWTFRLYLMGWYLVNQGMNGNTLTLDGPVDIFLSFACYLLPMAMYEIILWGKRHQHVGVKWCVAGVACFGVLITFIGVSAAGMMMWYPSINAILTAVL</sequence>
<feature type="transmembrane region" description="Helical" evidence="1">
    <location>
        <begin position="71"/>
        <end position="94"/>
    </location>
</feature>
<feature type="transmembrane region" description="Helical" evidence="1">
    <location>
        <begin position="114"/>
        <end position="134"/>
    </location>
</feature>
<keyword evidence="1" id="KW-0812">Transmembrane</keyword>
<feature type="transmembrane region" description="Helical" evidence="1">
    <location>
        <begin position="27"/>
        <end position="51"/>
    </location>
</feature>
<protein>
    <submittedName>
        <fullName evidence="2">Putative membrane protein (DUF2306)</fullName>
    </submittedName>
</protein>
<proteinExistence type="predicted"/>
<feature type="transmembrane region" description="Helical" evidence="1">
    <location>
        <begin position="245"/>
        <end position="271"/>
    </location>
</feature>